<evidence type="ECO:0000313" key="4">
    <source>
        <dbReference type="Proteomes" id="UP000265663"/>
    </source>
</evidence>
<feature type="domain" description="G-patch" evidence="2">
    <location>
        <begin position="134"/>
        <end position="182"/>
    </location>
</feature>
<dbReference type="GO" id="GO:0003676">
    <property type="term" value="F:nucleic acid binding"/>
    <property type="evidence" value="ECO:0007669"/>
    <property type="project" value="InterPro"/>
</dbReference>
<dbReference type="PANTHER" id="PTHR20923:SF1">
    <property type="entry name" value="G PATCH DOMAIN AND ANKYRIN REPEAT-CONTAINING PROTEIN 1"/>
    <property type="match status" value="1"/>
</dbReference>
<sequence length="241" mass="26936">MAADPTDPPVDEAPYDELYDEQPEHDPDDDPDISTKPFVEQRAFGRGLWKNPIQFVSSAPEVQPATTGTNGKTMAERYLAIMFPNGEPNPEPDAYPRCGICGEPVKETDQRIHYLSPAHQAALPRAPIPSAIDRTRMGLKYMEKHGYDVDARKGLGSTGQGMLFPLVPKEKRDKLGLGIDKKDHQKRRELGGASRADVREARLDAGKVRKLAQVEKKKHNKLQKMFYGDDKVEKYLGQLGD</sequence>
<proteinExistence type="predicted"/>
<dbReference type="Proteomes" id="UP000265663">
    <property type="component" value="Unassembled WGS sequence"/>
</dbReference>
<accession>A0A3M7M3U3</accession>
<dbReference type="InterPro" id="IPR000467">
    <property type="entry name" value="G_patch_dom"/>
</dbReference>
<dbReference type="EMBL" id="KE747817">
    <property type="protein sequence ID" value="RMZ69181.1"/>
    <property type="molecule type" value="Genomic_DNA"/>
</dbReference>
<evidence type="ECO:0000256" key="1">
    <source>
        <dbReference type="SAM" id="MobiDB-lite"/>
    </source>
</evidence>
<organism evidence="3 4">
    <name type="scientific">Pyrenophora seminiperda CCB06</name>
    <dbReference type="NCBI Taxonomy" id="1302712"/>
    <lineage>
        <taxon>Eukaryota</taxon>
        <taxon>Fungi</taxon>
        <taxon>Dikarya</taxon>
        <taxon>Ascomycota</taxon>
        <taxon>Pezizomycotina</taxon>
        <taxon>Dothideomycetes</taxon>
        <taxon>Pleosporomycetidae</taxon>
        <taxon>Pleosporales</taxon>
        <taxon>Pleosporineae</taxon>
        <taxon>Pleosporaceae</taxon>
        <taxon>Pyrenophora</taxon>
    </lineage>
</organism>
<dbReference type="SMART" id="SM00443">
    <property type="entry name" value="G_patch"/>
    <property type="match status" value="1"/>
</dbReference>
<gene>
    <name evidence="3" type="ORF">GMOD_00003110</name>
</gene>
<protein>
    <submittedName>
        <fullName evidence="3">G-patch domain-containing</fullName>
    </submittedName>
</protein>
<dbReference type="InterPro" id="IPR039146">
    <property type="entry name" value="GPANK1"/>
</dbReference>
<evidence type="ECO:0000313" key="3">
    <source>
        <dbReference type="EMBL" id="RMZ69181.1"/>
    </source>
</evidence>
<dbReference type="PROSITE" id="PS50174">
    <property type="entry name" value="G_PATCH"/>
    <property type="match status" value="1"/>
</dbReference>
<evidence type="ECO:0000259" key="2">
    <source>
        <dbReference type="PROSITE" id="PS50174"/>
    </source>
</evidence>
<dbReference type="OrthoDB" id="20282at2759"/>
<dbReference type="Pfam" id="PF01585">
    <property type="entry name" value="G-patch"/>
    <property type="match status" value="1"/>
</dbReference>
<reference evidence="3 4" key="1">
    <citation type="journal article" date="2014" name="PLoS ONE">
        <title>De novo Genome Assembly of the Fungal Plant Pathogen Pyrenophora semeniperda.</title>
        <authorList>
            <person name="Soliai M.M."/>
            <person name="Meyer S.E."/>
            <person name="Udall J.A."/>
            <person name="Elzinga D.E."/>
            <person name="Hermansen R.A."/>
            <person name="Bodily P.M."/>
            <person name="Hart A.A."/>
            <person name="Coleman C.E."/>
        </authorList>
    </citation>
    <scope>NUCLEOTIDE SEQUENCE [LARGE SCALE GENOMIC DNA]</scope>
    <source>
        <strain evidence="3 4">CCB06</strain>
        <tissue evidence="3">Mycelium</tissue>
    </source>
</reference>
<feature type="region of interest" description="Disordered" evidence="1">
    <location>
        <begin position="1"/>
        <end position="39"/>
    </location>
</feature>
<dbReference type="PANTHER" id="PTHR20923">
    <property type="entry name" value="BAT4 PROTEIN-RELATED"/>
    <property type="match status" value="1"/>
</dbReference>
<keyword evidence="4" id="KW-1185">Reference proteome</keyword>
<name>A0A3M7M3U3_9PLEO</name>
<dbReference type="AlphaFoldDB" id="A0A3M7M3U3"/>
<feature type="compositionally biased region" description="Acidic residues" evidence="1">
    <location>
        <begin position="9"/>
        <end position="32"/>
    </location>
</feature>